<reference evidence="1" key="1">
    <citation type="submission" date="2019-11" db="EMBL/GenBank/DDBJ databases">
        <title>Nori genome reveals adaptations in red seaweeds to the harsh intertidal environment.</title>
        <authorList>
            <person name="Wang D."/>
            <person name="Mao Y."/>
        </authorList>
    </citation>
    <scope>NUCLEOTIDE SEQUENCE</scope>
    <source>
        <tissue evidence="1">Gametophyte</tissue>
    </source>
</reference>
<evidence type="ECO:0000313" key="1">
    <source>
        <dbReference type="EMBL" id="KAK1867388.1"/>
    </source>
</evidence>
<comment type="caution">
    <text evidence="1">The sequence shown here is derived from an EMBL/GenBank/DDBJ whole genome shotgun (WGS) entry which is preliminary data.</text>
</comment>
<keyword evidence="2" id="KW-1185">Reference proteome</keyword>
<dbReference type="EMBL" id="CM020620">
    <property type="protein sequence ID" value="KAK1867388.1"/>
    <property type="molecule type" value="Genomic_DNA"/>
</dbReference>
<evidence type="ECO:0000313" key="2">
    <source>
        <dbReference type="Proteomes" id="UP000798662"/>
    </source>
</evidence>
<name>A0ACC3CC17_PYRYE</name>
<dbReference type="Proteomes" id="UP000798662">
    <property type="component" value="Chromosome 3"/>
</dbReference>
<gene>
    <name evidence="1" type="ORF">I4F81_009895</name>
</gene>
<proteinExistence type="predicted"/>
<sequence>MSSTLFWGAVGTLVPLMSNSLRKLPLLRRPWEHVLAFGGGVVFGNGVESATVCRPIRLSPHALGSACTAAGAARAWAPRTVDARPHP</sequence>
<accession>A0ACC3CC17</accession>
<organism evidence="1 2">
    <name type="scientific">Pyropia yezoensis</name>
    <name type="common">Susabi-nori</name>
    <name type="synonym">Porphyra yezoensis</name>
    <dbReference type="NCBI Taxonomy" id="2788"/>
    <lineage>
        <taxon>Eukaryota</taxon>
        <taxon>Rhodophyta</taxon>
        <taxon>Bangiophyceae</taxon>
        <taxon>Bangiales</taxon>
        <taxon>Bangiaceae</taxon>
        <taxon>Pyropia</taxon>
    </lineage>
</organism>
<protein>
    <submittedName>
        <fullName evidence="1">Uncharacterized protein</fullName>
    </submittedName>
</protein>